<accession>A0AAN4ZIC7</accession>
<name>A0AAN4ZIC7_9BILA</name>
<evidence type="ECO:0000256" key="1">
    <source>
        <dbReference type="SAM" id="Phobius"/>
    </source>
</evidence>
<keyword evidence="3" id="KW-1185">Reference proteome</keyword>
<feature type="transmembrane region" description="Helical" evidence="1">
    <location>
        <begin position="36"/>
        <end position="55"/>
    </location>
</feature>
<keyword evidence="1" id="KW-0812">Transmembrane</keyword>
<organism evidence="2 3">
    <name type="scientific">Pristionchus mayeri</name>
    <dbReference type="NCBI Taxonomy" id="1317129"/>
    <lineage>
        <taxon>Eukaryota</taxon>
        <taxon>Metazoa</taxon>
        <taxon>Ecdysozoa</taxon>
        <taxon>Nematoda</taxon>
        <taxon>Chromadorea</taxon>
        <taxon>Rhabditida</taxon>
        <taxon>Rhabditina</taxon>
        <taxon>Diplogasteromorpha</taxon>
        <taxon>Diplogasteroidea</taxon>
        <taxon>Neodiplogasteridae</taxon>
        <taxon>Pristionchus</taxon>
    </lineage>
</organism>
<dbReference type="Proteomes" id="UP001328107">
    <property type="component" value="Unassembled WGS sequence"/>
</dbReference>
<keyword evidence="1" id="KW-1133">Transmembrane helix</keyword>
<dbReference type="EMBL" id="BTRK01000002">
    <property type="protein sequence ID" value="GMR38577.1"/>
    <property type="molecule type" value="Genomic_DNA"/>
</dbReference>
<feature type="non-terminal residue" evidence="2">
    <location>
        <position position="1"/>
    </location>
</feature>
<gene>
    <name evidence="2" type="ORF">PMAYCL1PPCAC_08772</name>
</gene>
<evidence type="ECO:0000313" key="2">
    <source>
        <dbReference type="EMBL" id="GMR38577.1"/>
    </source>
</evidence>
<sequence length="77" mass="8335">GSTSQVESHVRARLLRAAVGCRRRRRGFTSDEGSHWQHALFVTGLVLVSALLLVAREILDGRPVVLQSLSCIPAADA</sequence>
<reference evidence="3" key="1">
    <citation type="submission" date="2022-10" db="EMBL/GenBank/DDBJ databases">
        <title>Genome assembly of Pristionchus species.</title>
        <authorList>
            <person name="Yoshida K."/>
            <person name="Sommer R.J."/>
        </authorList>
    </citation>
    <scope>NUCLEOTIDE SEQUENCE [LARGE SCALE GENOMIC DNA]</scope>
    <source>
        <strain evidence="3">RS5460</strain>
    </source>
</reference>
<feature type="non-terminal residue" evidence="2">
    <location>
        <position position="77"/>
    </location>
</feature>
<evidence type="ECO:0000313" key="3">
    <source>
        <dbReference type="Proteomes" id="UP001328107"/>
    </source>
</evidence>
<keyword evidence="1" id="KW-0472">Membrane</keyword>
<proteinExistence type="predicted"/>
<protein>
    <submittedName>
        <fullName evidence="2">Uncharacterized protein</fullName>
    </submittedName>
</protein>
<comment type="caution">
    <text evidence="2">The sequence shown here is derived from an EMBL/GenBank/DDBJ whole genome shotgun (WGS) entry which is preliminary data.</text>
</comment>
<dbReference type="AlphaFoldDB" id="A0AAN4ZIC7"/>